<dbReference type="InterPro" id="IPR046035">
    <property type="entry name" value="DUF5993"/>
</dbReference>
<comment type="caution">
    <text evidence="1">The sequence shown here is derived from an EMBL/GenBank/DDBJ whole genome shotgun (WGS) entry which is preliminary data.</text>
</comment>
<accession>A0A0M2KDX1</accession>
<keyword evidence="2" id="KW-1185">Reference proteome</keyword>
<dbReference type="RefSeq" id="WP_040465453.1">
    <property type="nucleotide sequence ID" value="NZ_CP013970.1"/>
</dbReference>
<gene>
    <name evidence="1" type="ORF">SY86_19765</name>
</gene>
<evidence type="ECO:0000313" key="2">
    <source>
        <dbReference type="Proteomes" id="UP000033924"/>
    </source>
</evidence>
<reference evidence="1 2" key="1">
    <citation type="submission" date="2015-01" db="EMBL/GenBank/DDBJ databases">
        <title>Erwinia tracheiphila.</title>
        <authorList>
            <person name="Shapiro L.R."/>
        </authorList>
    </citation>
    <scope>NUCLEOTIDE SEQUENCE [LARGE SCALE GENOMIC DNA]</scope>
    <source>
        <strain evidence="1 2">BuffGH</strain>
    </source>
</reference>
<sequence>MFMYLPFLIGCGIVFSTLTGKRKLAYLFWFSNLIVVLAWLKYHATDALLLSF</sequence>
<dbReference type="AlphaFoldDB" id="A0A0M2KDX1"/>
<name>A0A0M2KDX1_9GAMM</name>
<dbReference type="EMBL" id="JXNU01000003">
    <property type="protein sequence ID" value="KKF37139.1"/>
    <property type="molecule type" value="Genomic_DNA"/>
</dbReference>
<dbReference type="PATRIC" id="fig|65700.7.peg.4925"/>
<dbReference type="Pfam" id="PF19455">
    <property type="entry name" value="DUF5993"/>
    <property type="match status" value="1"/>
</dbReference>
<dbReference type="STRING" id="65700.SY86_19765"/>
<proteinExistence type="predicted"/>
<organism evidence="1 2">
    <name type="scientific">Erwinia tracheiphila</name>
    <dbReference type="NCBI Taxonomy" id="65700"/>
    <lineage>
        <taxon>Bacteria</taxon>
        <taxon>Pseudomonadati</taxon>
        <taxon>Pseudomonadota</taxon>
        <taxon>Gammaproteobacteria</taxon>
        <taxon>Enterobacterales</taxon>
        <taxon>Erwiniaceae</taxon>
        <taxon>Erwinia</taxon>
    </lineage>
</organism>
<dbReference type="Proteomes" id="UP000033924">
    <property type="component" value="Unassembled WGS sequence"/>
</dbReference>
<protein>
    <submittedName>
        <fullName evidence="1">Membrane protein</fullName>
    </submittedName>
</protein>
<evidence type="ECO:0000313" key="1">
    <source>
        <dbReference type="EMBL" id="KKF37139.1"/>
    </source>
</evidence>